<keyword evidence="9 11" id="KW-0472">Membrane</keyword>
<dbReference type="Pfam" id="PF13188">
    <property type="entry name" value="PAS_8"/>
    <property type="match status" value="2"/>
</dbReference>
<dbReference type="InterPro" id="IPR003594">
    <property type="entry name" value="HATPase_dom"/>
</dbReference>
<feature type="transmembrane region" description="Helical" evidence="11">
    <location>
        <begin position="757"/>
        <end position="780"/>
    </location>
</feature>
<feature type="transmembrane region" description="Helical" evidence="11">
    <location>
        <begin position="159"/>
        <end position="179"/>
    </location>
</feature>
<dbReference type="PROSITE" id="PS50839">
    <property type="entry name" value="CHASE"/>
    <property type="match status" value="1"/>
</dbReference>
<dbReference type="InterPro" id="IPR004358">
    <property type="entry name" value="Sig_transdc_His_kin-like_C"/>
</dbReference>
<dbReference type="Pfam" id="PF08447">
    <property type="entry name" value="PAS_3"/>
    <property type="match status" value="1"/>
</dbReference>
<feature type="transmembrane region" description="Helical" evidence="11">
    <location>
        <begin position="74"/>
        <end position="91"/>
    </location>
</feature>
<evidence type="ECO:0000256" key="7">
    <source>
        <dbReference type="ARBA" id="ARBA00022777"/>
    </source>
</evidence>
<dbReference type="NCBIfam" id="TIGR00229">
    <property type="entry name" value="sensory_box"/>
    <property type="match status" value="4"/>
</dbReference>
<dbReference type="CDD" id="cd00130">
    <property type="entry name" value="PAS"/>
    <property type="match status" value="1"/>
</dbReference>
<feature type="domain" description="PAC" evidence="15">
    <location>
        <begin position="999"/>
        <end position="1050"/>
    </location>
</feature>
<feature type="transmembrane region" description="Helical" evidence="11">
    <location>
        <begin position="130"/>
        <end position="147"/>
    </location>
</feature>
<sequence length="1709" mass="189239">MSAAWYFSQLDYICFVDGLVFLLLAFACIRADWQWGEKLGLPWRWLVLYGLLQAAASWLKMSALSLSEAGDFEMLHTGLTLISFVALAEFGRRSWSGLGARKFMTLAFASLLLATGGVSAAGWIELEASARYFLGVPGSALSGLVLWRVSRSLPGAHGIALKVAAVGMAGAGLAFGIAANERVSDLTAWPSFAIRPAIAGLPAELFRGLGTFLGGIGIWHCGSTGFFSKDGRAWHIRLALPFFLLVLISLSWYATDLRGRALDGRMREDILRQARGIAAAIPQEEVKALTFTLDDLDRPQFKRICNQMIAYGHLLENVRGIYSLAVRRGEMVFGPENYDPEDPMASPPGTVYREPSPEDWEAFRTGLPYTIGPFWDEYGAFVAALAPVLDPCSGEVLMLVGIDVTADRWQAMVGEVRHQMILAGMALACFFLGGLGLLQWRRFHPDRAMRVWLRHGETILAGVLGTGIALILGAAVHELELNRLRDEFVVKAELRAHWVTDVFRGIQRDLAKMKRFFEVSQYVDAQEFSAYVGPLVTASNVQAWQWIPIVPATGILAFETHMRLGGNPDFQVREKNATGAVVPAGKRETYYPLAYIASSADHASLLGFDFGSEPERMAAIEEALETGLPVATPAVEPLQLMGDELCIEAFERVQKPGYQRPSGLVACLLRPQGTVSTVFEPGEKSRLHVDFDLVEIRSGESRTTMVYPSEWAFGTPAVTTSDLFALNGLFHPLFLFGRTWAVVTRPTEAFLSGKRTWAGAAAFGSGLLLTAAVTMLIGFFRSRETTLERQVAERTSALHESRERLSLATRGTGLGVWDYRVREDRLEWDENMFALFGADREDFGGRLVDWISFLPTELRSEAVATFDSALAGGRDFYLEFPVRKTSGEMRHLVCTATVVPDASGRPSRVVGIHYDITERRRAEDALRESEETFRLVFENAPLGLFHYDIAGVITDCNDVFVGIIGSSREALTGLDMARLPDTRITAALGEALEGRLAIFEGDYRSYTADKVTSVRVFFAPIRDQAGKVKGGVGIVEDVSPRKKAEDALRESESRFRYMAEILPFPVSLISPTGRYEYVNPMFIEVFGYTLEDVPTGKDWLIRAYPDEGQRKRALEVWLQDIRQMGEYQVRPRTFNVFCKDGSSKKILFRPMTTKGGMQFIVYEDITERERAEAALRESEERYRTLFENSLDAIVVMEPPDWSCSSANRAALDMFRIEGLQQLVSRPLWELSPPTQPDGRESSAAAEEIVKQVLEEGGRLFEWTHQRDDGDLFPSTVLLTRMEQDGEVFLQATVRDISDYVRGEEERRLLEAQIQQTQKLESLGVLAGGIAHDFNNILMAVMGYAELALEMVSPQSAARSSLREIITAARRAAELCRQMLAYSGQASFSLEPTDLKELVEEMAHLLKTSISKKAILNLNIERGLPLVMADSSQIRQIVMNLIINASDAIGDRSGVIHVAVGASRCDERYLKRTELHETLMPGLYVHIEVSDTGCGMDAQTRSRIFEPFFSTKFTGRGLGLAAVLGIVRAHKGAIKVYSESNKGSRFRVLLPSMNGSEAGDASSAVEHGRMGWMGEGTILLVDDEESLRALGARMFERLGYSVLTAADGREALDIYRERGTEIDFVFLDLTMPHMDGAEAFGELRRLNPDVRVMIASGYSEEDVAARFAGKGLAGVLQPGFRVGSQRVAENGIKSERLDAGPKNACYYASE</sequence>
<dbReference type="SMART" id="SM00448">
    <property type="entry name" value="REC"/>
    <property type="match status" value="1"/>
</dbReference>
<dbReference type="PRINTS" id="PR00344">
    <property type="entry name" value="BCTRLSENSOR"/>
</dbReference>
<keyword evidence="5 17" id="KW-0808">Transferase</keyword>
<evidence type="ECO:0000256" key="3">
    <source>
        <dbReference type="ARBA" id="ARBA00012438"/>
    </source>
</evidence>
<dbReference type="PROSITE" id="PS50110">
    <property type="entry name" value="RESPONSE_REGULATORY"/>
    <property type="match status" value="1"/>
</dbReference>
<comment type="catalytic activity">
    <reaction evidence="1">
        <text>ATP + protein L-histidine = ADP + protein N-phospho-L-histidine.</text>
        <dbReference type="EC" id="2.7.13.3"/>
    </reaction>
</comment>
<evidence type="ECO:0000259" key="16">
    <source>
        <dbReference type="PROSITE" id="PS50839"/>
    </source>
</evidence>
<name>A0A653A3K5_UNCDX</name>
<keyword evidence="4 10" id="KW-0597">Phosphoprotein</keyword>
<feature type="transmembrane region" description="Helical" evidence="11">
    <location>
        <begin position="103"/>
        <end position="124"/>
    </location>
</feature>
<dbReference type="InterPro" id="IPR052162">
    <property type="entry name" value="Sensor_kinase/Photoreceptor"/>
</dbReference>
<dbReference type="EC" id="2.7.13.3" evidence="3"/>
<dbReference type="InterPro" id="IPR011006">
    <property type="entry name" value="CheY-like_superfamily"/>
</dbReference>
<dbReference type="InterPro" id="IPR036890">
    <property type="entry name" value="HATPase_C_sf"/>
</dbReference>
<evidence type="ECO:0000256" key="6">
    <source>
        <dbReference type="ARBA" id="ARBA00022692"/>
    </source>
</evidence>
<dbReference type="Pfam" id="PF02518">
    <property type="entry name" value="HATPase_c"/>
    <property type="match status" value="1"/>
</dbReference>
<dbReference type="SMART" id="SM00086">
    <property type="entry name" value="PAC"/>
    <property type="match status" value="3"/>
</dbReference>
<evidence type="ECO:0000259" key="12">
    <source>
        <dbReference type="PROSITE" id="PS50109"/>
    </source>
</evidence>
<dbReference type="Gene3D" id="1.10.287.130">
    <property type="match status" value="1"/>
</dbReference>
<dbReference type="CDD" id="cd00156">
    <property type="entry name" value="REC"/>
    <property type="match status" value="1"/>
</dbReference>
<dbReference type="InterPro" id="IPR006189">
    <property type="entry name" value="CHASE_dom"/>
</dbReference>
<evidence type="ECO:0000256" key="1">
    <source>
        <dbReference type="ARBA" id="ARBA00000085"/>
    </source>
</evidence>
<dbReference type="InterPro" id="IPR005467">
    <property type="entry name" value="His_kinase_dom"/>
</dbReference>
<comment type="subcellular location">
    <subcellularLocation>
        <location evidence="2">Membrane</location>
    </subcellularLocation>
</comment>
<feature type="domain" description="CHASE" evidence="16">
    <location>
        <begin position="519"/>
        <end position="641"/>
    </location>
</feature>
<dbReference type="SMART" id="SM01079">
    <property type="entry name" value="CHASE"/>
    <property type="match status" value="1"/>
</dbReference>
<dbReference type="SMART" id="SM00091">
    <property type="entry name" value="PAS"/>
    <property type="match status" value="4"/>
</dbReference>
<dbReference type="Gene3D" id="3.30.450.350">
    <property type="entry name" value="CHASE domain"/>
    <property type="match status" value="1"/>
</dbReference>
<dbReference type="PROSITE" id="PS50109">
    <property type="entry name" value="HIS_KIN"/>
    <property type="match status" value="1"/>
</dbReference>
<dbReference type="InterPro" id="IPR035965">
    <property type="entry name" value="PAS-like_dom_sf"/>
</dbReference>
<evidence type="ECO:0000256" key="4">
    <source>
        <dbReference type="ARBA" id="ARBA00022553"/>
    </source>
</evidence>
<proteinExistence type="predicted"/>
<dbReference type="CDD" id="cd00082">
    <property type="entry name" value="HisKA"/>
    <property type="match status" value="1"/>
</dbReference>
<dbReference type="InterPro" id="IPR000700">
    <property type="entry name" value="PAS-assoc_C"/>
</dbReference>
<keyword evidence="6 11" id="KW-0812">Transmembrane</keyword>
<feature type="modified residue" description="4-aspartylphosphate" evidence="10">
    <location>
        <position position="1627"/>
    </location>
</feature>
<dbReference type="Gene3D" id="3.30.565.10">
    <property type="entry name" value="Histidine kinase-like ATPase, C-terminal domain"/>
    <property type="match status" value="1"/>
</dbReference>
<dbReference type="GO" id="GO:0016020">
    <property type="term" value="C:membrane"/>
    <property type="evidence" value="ECO:0007669"/>
    <property type="project" value="UniProtKB-SubCell"/>
</dbReference>
<feature type="transmembrane region" description="Helical" evidence="11">
    <location>
        <begin position="458"/>
        <end position="476"/>
    </location>
</feature>
<dbReference type="InterPro" id="IPR036097">
    <property type="entry name" value="HisK_dim/P_sf"/>
</dbReference>
<feature type="transmembrane region" description="Helical" evidence="11">
    <location>
        <begin position="41"/>
        <end position="59"/>
    </location>
</feature>
<evidence type="ECO:0000256" key="10">
    <source>
        <dbReference type="PROSITE-ProRule" id="PRU00169"/>
    </source>
</evidence>
<dbReference type="EMBL" id="UPXX01000013">
    <property type="protein sequence ID" value="VBB42620.1"/>
    <property type="molecule type" value="Genomic_DNA"/>
</dbReference>
<dbReference type="Gene3D" id="3.30.450.20">
    <property type="entry name" value="PAS domain"/>
    <property type="match status" value="4"/>
</dbReference>
<reference evidence="17" key="1">
    <citation type="submission" date="2018-07" db="EMBL/GenBank/DDBJ databases">
        <authorList>
            <consortium name="Genoscope - CEA"/>
            <person name="William W."/>
        </authorList>
    </citation>
    <scope>NUCLEOTIDE SEQUENCE</scope>
    <source>
        <strain evidence="17">IK1</strain>
    </source>
</reference>
<dbReference type="InterPro" id="IPR003661">
    <property type="entry name" value="HisK_dim/P_dom"/>
</dbReference>
<dbReference type="SUPFAM" id="SSF55785">
    <property type="entry name" value="PYP-like sensor domain (PAS domain)"/>
    <property type="match status" value="4"/>
</dbReference>
<evidence type="ECO:0000256" key="2">
    <source>
        <dbReference type="ARBA" id="ARBA00004370"/>
    </source>
</evidence>
<evidence type="ECO:0000259" key="14">
    <source>
        <dbReference type="PROSITE" id="PS50112"/>
    </source>
</evidence>
<accession>A0A653A3K5</accession>
<dbReference type="InterPro" id="IPR001789">
    <property type="entry name" value="Sig_transdc_resp-reg_receiver"/>
</dbReference>
<dbReference type="Gene3D" id="3.40.50.2300">
    <property type="match status" value="1"/>
</dbReference>
<dbReference type="SUPFAM" id="SSF55874">
    <property type="entry name" value="ATPase domain of HSP90 chaperone/DNA topoisomerase II/histidine kinase"/>
    <property type="match status" value="1"/>
</dbReference>
<feature type="transmembrane region" description="Helical" evidence="11">
    <location>
        <begin position="6"/>
        <end position="29"/>
    </location>
</feature>
<dbReference type="PROSITE" id="PS50113">
    <property type="entry name" value="PAC"/>
    <property type="match status" value="2"/>
</dbReference>
<dbReference type="InterPro" id="IPR001610">
    <property type="entry name" value="PAC"/>
</dbReference>
<dbReference type="Pfam" id="PF03924">
    <property type="entry name" value="CHASE"/>
    <property type="match status" value="1"/>
</dbReference>
<dbReference type="Pfam" id="PF00512">
    <property type="entry name" value="HisKA"/>
    <property type="match status" value="1"/>
</dbReference>
<evidence type="ECO:0000256" key="5">
    <source>
        <dbReference type="ARBA" id="ARBA00022679"/>
    </source>
</evidence>
<feature type="domain" description="PAC" evidence="15">
    <location>
        <begin position="876"/>
        <end position="928"/>
    </location>
</feature>
<dbReference type="InterPro" id="IPR000014">
    <property type="entry name" value="PAS"/>
</dbReference>
<feature type="transmembrane region" description="Helical" evidence="11">
    <location>
        <begin position="234"/>
        <end position="255"/>
    </location>
</feature>
<dbReference type="PROSITE" id="PS50112">
    <property type="entry name" value="PAS"/>
    <property type="match status" value="2"/>
</dbReference>
<keyword evidence="8 11" id="KW-1133">Transmembrane helix</keyword>
<protein>
    <recommendedName>
        <fullName evidence="3">histidine kinase</fullName>
        <ecNumber evidence="3">2.7.13.3</ecNumber>
    </recommendedName>
</protein>
<dbReference type="Pfam" id="PF00072">
    <property type="entry name" value="Response_reg"/>
    <property type="match status" value="1"/>
</dbReference>
<dbReference type="SUPFAM" id="SSF52172">
    <property type="entry name" value="CheY-like"/>
    <property type="match status" value="1"/>
</dbReference>
<keyword evidence="7 17" id="KW-0418">Kinase</keyword>
<dbReference type="SUPFAM" id="SSF47384">
    <property type="entry name" value="Homodimeric domain of signal transducing histidine kinase"/>
    <property type="match status" value="1"/>
</dbReference>
<organism evidence="17">
    <name type="scientific">Uncultured Desulfatiglans sp</name>
    <dbReference type="NCBI Taxonomy" id="1748965"/>
    <lineage>
        <taxon>Bacteria</taxon>
        <taxon>Pseudomonadati</taxon>
        <taxon>Thermodesulfobacteriota</taxon>
        <taxon>Desulfobacteria</taxon>
        <taxon>Desulfatiglandales</taxon>
        <taxon>Desulfatiglandaceae</taxon>
        <taxon>Desulfatiglans</taxon>
        <taxon>environmental samples</taxon>
    </lineage>
</organism>
<dbReference type="InterPro" id="IPR042240">
    <property type="entry name" value="CHASE_sf"/>
</dbReference>
<feature type="domain" description="PAS" evidence="14">
    <location>
        <begin position="1051"/>
        <end position="1093"/>
    </location>
</feature>
<evidence type="ECO:0000259" key="13">
    <source>
        <dbReference type="PROSITE" id="PS50110"/>
    </source>
</evidence>
<feature type="domain" description="Response regulatory" evidence="13">
    <location>
        <begin position="1576"/>
        <end position="1692"/>
    </location>
</feature>
<dbReference type="Pfam" id="PF08448">
    <property type="entry name" value="PAS_4"/>
    <property type="match status" value="1"/>
</dbReference>
<feature type="domain" description="Histidine kinase" evidence="12">
    <location>
        <begin position="1328"/>
        <end position="1553"/>
    </location>
</feature>
<dbReference type="InterPro" id="IPR013655">
    <property type="entry name" value="PAS_fold_3"/>
</dbReference>
<evidence type="ECO:0000259" key="15">
    <source>
        <dbReference type="PROSITE" id="PS50113"/>
    </source>
</evidence>
<evidence type="ECO:0000256" key="9">
    <source>
        <dbReference type="ARBA" id="ARBA00023136"/>
    </source>
</evidence>
<dbReference type="SMART" id="SM00387">
    <property type="entry name" value="HATPase_c"/>
    <property type="match status" value="1"/>
</dbReference>
<dbReference type="Gene3D" id="2.10.70.100">
    <property type="match status" value="1"/>
</dbReference>
<feature type="transmembrane region" description="Helical" evidence="11">
    <location>
        <begin position="420"/>
        <end position="438"/>
    </location>
</feature>
<gene>
    <name evidence="17" type="ORF">TRIP_B200760</name>
</gene>
<evidence type="ECO:0000313" key="17">
    <source>
        <dbReference type="EMBL" id="VBB42620.1"/>
    </source>
</evidence>
<dbReference type="GO" id="GO:0000155">
    <property type="term" value="F:phosphorelay sensor kinase activity"/>
    <property type="evidence" value="ECO:0007669"/>
    <property type="project" value="InterPro"/>
</dbReference>
<feature type="domain" description="PAS" evidence="14">
    <location>
        <begin position="929"/>
        <end position="973"/>
    </location>
</feature>
<evidence type="ECO:0000256" key="11">
    <source>
        <dbReference type="SAM" id="Phobius"/>
    </source>
</evidence>
<dbReference type="InterPro" id="IPR013656">
    <property type="entry name" value="PAS_4"/>
</dbReference>
<dbReference type="SMART" id="SM00388">
    <property type="entry name" value="HisKA"/>
    <property type="match status" value="1"/>
</dbReference>
<evidence type="ECO:0000256" key="8">
    <source>
        <dbReference type="ARBA" id="ARBA00022989"/>
    </source>
</evidence>
<dbReference type="PANTHER" id="PTHR43304:SF1">
    <property type="entry name" value="PAC DOMAIN-CONTAINING PROTEIN"/>
    <property type="match status" value="1"/>
</dbReference>
<dbReference type="PANTHER" id="PTHR43304">
    <property type="entry name" value="PHYTOCHROME-LIKE PROTEIN CPH1"/>
    <property type="match status" value="1"/>
</dbReference>